<name>A0A7G8PVA7_9FLAO</name>
<dbReference type="InterPro" id="IPR051172">
    <property type="entry name" value="Chlamydia_OmcB"/>
</dbReference>
<dbReference type="Gene3D" id="3.40.50.410">
    <property type="entry name" value="von Willebrand factor, type A domain"/>
    <property type="match status" value="1"/>
</dbReference>
<evidence type="ECO:0000259" key="2">
    <source>
        <dbReference type="PROSITE" id="PS50234"/>
    </source>
</evidence>
<dbReference type="SUPFAM" id="SSF53300">
    <property type="entry name" value="vWA-like"/>
    <property type="match status" value="1"/>
</dbReference>
<dbReference type="Pfam" id="PF13585">
    <property type="entry name" value="CHU_C"/>
    <property type="match status" value="1"/>
</dbReference>
<dbReference type="EMBL" id="CP052909">
    <property type="protein sequence ID" value="QNJ98273.1"/>
    <property type="molecule type" value="Genomic_DNA"/>
</dbReference>
<dbReference type="Proteomes" id="UP000515514">
    <property type="component" value="Chromosome"/>
</dbReference>
<protein>
    <recommendedName>
        <fullName evidence="2">VWFA domain-containing protein</fullName>
    </recommendedName>
</protein>
<gene>
    <name evidence="3" type="ORF">ALE3EI_1722</name>
</gene>
<dbReference type="InterPro" id="IPR044023">
    <property type="entry name" value="Ig_7"/>
</dbReference>
<dbReference type="Pfam" id="PF13519">
    <property type="entry name" value="VWA_2"/>
    <property type="match status" value="1"/>
</dbReference>
<dbReference type="Pfam" id="PF19081">
    <property type="entry name" value="Ig_7"/>
    <property type="match status" value="1"/>
</dbReference>
<dbReference type="SMART" id="SM00327">
    <property type="entry name" value="VWA"/>
    <property type="match status" value="1"/>
</dbReference>
<feature type="compositionally biased region" description="Acidic residues" evidence="1">
    <location>
        <begin position="2312"/>
        <end position="2321"/>
    </location>
</feature>
<feature type="region of interest" description="Disordered" evidence="1">
    <location>
        <begin position="1912"/>
        <end position="1933"/>
    </location>
</feature>
<reference evidence="3 4" key="1">
    <citation type="submission" date="2020-04" db="EMBL/GenBank/DDBJ databases">
        <title>Genome sequence of Altibacter aquimarinus strain ALE3EI.</title>
        <authorList>
            <person name="Oh H.-M."/>
            <person name="Jang D."/>
        </authorList>
    </citation>
    <scope>NUCLEOTIDE SEQUENCE [LARGE SCALE GENOMIC DNA]</scope>
    <source>
        <strain evidence="3 4">ALE3EI</strain>
    </source>
</reference>
<dbReference type="KEGG" id="alti:ALE3EI_1722"/>
<dbReference type="PANTHER" id="PTHR34819">
    <property type="entry name" value="LARGE CYSTEINE-RICH PERIPLASMIC PROTEIN OMCB"/>
    <property type="match status" value="1"/>
</dbReference>
<accession>A0A7G8PVA7</accession>
<dbReference type="InterPro" id="IPR047589">
    <property type="entry name" value="DUF11_rpt"/>
</dbReference>
<keyword evidence="4" id="KW-1185">Reference proteome</keyword>
<proteinExistence type="predicted"/>
<dbReference type="Pfam" id="PF24346">
    <property type="entry name" value="DUF7507"/>
    <property type="match status" value="26"/>
</dbReference>
<evidence type="ECO:0000313" key="3">
    <source>
        <dbReference type="EMBL" id="QNJ98273.1"/>
    </source>
</evidence>
<feature type="region of interest" description="Disordered" evidence="1">
    <location>
        <begin position="3707"/>
        <end position="3733"/>
    </location>
</feature>
<feature type="region of interest" description="Disordered" evidence="1">
    <location>
        <begin position="2043"/>
        <end position="2064"/>
    </location>
</feature>
<dbReference type="PANTHER" id="PTHR34819:SF3">
    <property type="entry name" value="CELL SURFACE PROTEIN"/>
    <property type="match status" value="1"/>
</dbReference>
<feature type="domain" description="VWFA" evidence="2">
    <location>
        <begin position="68"/>
        <end position="275"/>
    </location>
</feature>
<organism evidence="3 4">
    <name type="scientific">Constantimarinum furrinae</name>
    <dbReference type="NCBI Taxonomy" id="2562285"/>
    <lineage>
        <taxon>Bacteria</taxon>
        <taxon>Pseudomonadati</taxon>
        <taxon>Bacteroidota</taxon>
        <taxon>Flavobacteriia</taxon>
        <taxon>Flavobacteriales</taxon>
        <taxon>Flavobacteriaceae</taxon>
        <taxon>Altibacter/Constantimarinum group</taxon>
        <taxon>Constantimarinum</taxon>
    </lineage>
</organism>
<dbReference type="InterPro" id="IPR036465">
    <property type="entry name" value="vWFA_dom_sf"/>
</dbReference>
<evidence type="ECO:0000256" key="1">
    <source>
        <dbReference type="SAM" id="MobiDB-lite"/>
    </source>
</evidence>
<sequence length="3986" mass="411154">MKQLLQFRNSTIKRSTNVWVVFLFMFAAGSLVAQEITINRTVVASPTLCNQFDVTLEIIGDPPSVPSEVVLIIDRSGSMDDGASPLPIDYAKDAAIEFVENLFEPANNPTGLNRVAIVSYAASASLDIGLTSSAGEQDVIDAINDITTGGNTNIQSGLVRADQELTNNGTFDCSTSRSIVLLTDGVTNRDNSGNSCSNTGANTICQQNAIQAGINAQTTVVSGVTYNQNVFSVGLFGAISGSQQTIATNTIDAIQNAGLYTTETGADLSGIYTTILGQLAAAAKAVPGEALVTNSLSPNFNYVAGSISTNKGSASFSGSLLSWFVDQVNEETITLQYSIEAAVIPGACGVQNSGNALLKYIDSNCNVVETPFNNPSICVPCPDLTDPVLDQLDCTNSVDYSATFDTGACTPFSTNFEWEFFLNNVSVGTTSGSSLGDLSGTFVYAGAPPFEGDFRAELTFSGVYNNCSITPISVSSTIPVYVNPDAPISGGDQIECADTPTVQTLTATASVDPGDSIVWYDAAINGSVVLDPSLSSIGSVTYYAETIDGTSGCSSADRTPVTLTLYNCAISIEKSAVPNNTTTCNPIPAGGTIAYTFTVANEGNVEITGVEVNDPLIDPVNPIPGPASGDLINPGVLDVGEVWTYLASYTVTQADIVNGEVMNTAEVDGTVTGSSSSYNVNDDDSVTVELCQNAEISISKASVSATGTCNNFEVNDQIDYTFVVMNEGDVDITDVVVTDAILGGVIAGPASGDLNNDSILNVGEVWGYVASYTITQTDIDNGSVINTAEVNGNTALNAVDDTSNEVTVLICQNPDIALIKVGSYDGFDPTGACIAAPGDVITYTFSVKNTGNVTLSNVMVTDAGVTMVGGPIASLAPGAEDTTTFTASYVLTQADIDAGEYSNQALATGTPPSGPDVTDASDDNSYVEDEPTITDICNAASIALIKVGSYDGFDPTGACIAAPGDVITYTFSVKNTGNVTLSNVIVTDAGVTMVGGPIASLAPGAEDTTTFTASYVLTQADIDAGEYSNQALATGTPPSGPDVTDASDDNSYVEDEPTITDICNAASIALIKVGSYDGFDPTGACIAAPGDVITYTFSVKNTGNVTLSNVMVTDAGVTMVGGPIASLAPGAEDTTTFTASYVLTQADIDAGEYSNQALATGTPPSGPDVTDASDDNSYVEDEPTITDICNAASIALIKVGSYDGFDPTGACIAAPGDVITYTFSVKNTGNVTLSNVIVTDAGVTMVGGPIASLAPGAEDTTTFTASYVLTQADIDAGEYSNQALATGTPPSGPDVTDASDDNSYVEDEPTITDICNAASIALIKVGSYDGFDPTGACIAAPGDVITYTFSVKNTGNVTLSNVIVTDAGVTMVGGPIASLAPGAEDTTTFTASYVLTQADIDAGEYSNQALATGTPPSGPDVTDASDDNSYVEDEPTITDICNAASIALIKVSSYDGFDPTGACIAAPGDVITYTFSVKNTGNVTLSNVIVTDAGVTMVGGPIASLAPGAEDTTTFTASYVLTQADIDAGEYSNQALATGTPPSGPDVTDASDDNSYVEDEPTITDICNAASIALIKVGSYDGFDPTGACIAAPGDVITYTFSVKNTGNVTLSNVIVTDAGVTMVGGPIASLAPGAEDTTTFTASYVLTQADIDAGEYSNQALATGTPPSGPDVTDASDDNSYVEDEPTITDICNAASIALIKVGSYDGFDPTGACIAAPGDVITYTFSVKNTGNVTLSNVIVTDAGVTMVGGPIASLAPGAEDTTTFTASYVLTQADIDAGEYSNQALATGTPPSGPDVTDASDDNSYVEDEPTITDICNAASIALIKVGSYDGFDPTGACIAAPGDVITYTFSVKNTGNVTLSNVIVTDAGVTMLGGPIASLAPGAEDTTTFTASYVLTQADIDAGEYSNQALATGTPPSGPDVTDASDDNSYVEDEPTITDICQLPVIAIVKTGVFVDGNGNQCSDPGESIDYTFTVTNEGNVSLSAISVTDPLVAPITFVSGDTDGDTELDVTETWIYTASYAITQADIDAGQVTNQATAEGTAPDSTVVSDLSDDTSVLEDDPTVTPLCQSADIAIIKTGVFVDGNGNQCADPGEAIDYTFTVTNEGNVSLSAISVTDPLVAPITFVSGDTDGDTQLDVTETWIYTGSYAITQVDIDAGQVTNQAPAEGTAPDTTVVSDLSDDTSVLEDDPTVTPLCQNPEIAIVKTGVFVDGNGNQCSDPGEAIDYTFTVTNEGNVSLSAISVTDPLVAPITFVSGDTDGDTELDVTETWIYTGSYAITQADIDAGQVTNQATAEGTAPDSTVVSDLSDDTSVLEDDPTVTPLCQNPDIAIVKTGVFVDGNGNQCADPGEAIDYTFTVTNEGNVSLSAISVTDPLVAPITFVSGDTDGDTQLDVTETWIYTGSYAITQADIDAGQVTNQATAEGTAPDSTVVSDLSDDTSVLEDDPTVTPLCQSPDLAIVKTGVFVDGNGNQCADPGEAIDYTFTVTNEGNVSLSAISVTDPLVAPITFVSGDTDGDNELDVTETWIYTGSYAITQADIDAGQVTNQATAEGTAPDTTVVSDLSDDTSVLEDDPTVTPLCQNPDIAIVKTGVFVDGNGNQCADPGEAIDYTFTVTNEGNVSLSAISVTDPLVAPITFVSGDTDGDTELDVTETWIYTGSYAITQADIDAGQVTNQAMAEGIAPDSTVVSDFSDDTSVLEDDPTVTPLCQSPDIAIVKTGVFVDGNGNQCSDPGESIDYTFTVTNEGNVSLSAISVTDPLVAPITYVSGDTDGDTQLDVTETWIYTGSYAITQADIDAGQVTNQATAEGTAPDSTVVSDLSDNTSVLEDDPTVTPLCQNPEIAIVKTGVFVDGNGNQCSDPGESIDYTFTVTNEGNVSLSAISVTDPLVAPITFVSGDTDGDTQLDVTETWIYTGNYIITQVDIDAGQVTNQATAEGTAPDTTVVSDLSDDTSVLEDDPTVTPLCQNPIISIIKTSEFIDGNGNQCADPGEAIEYMFTVGNEGNVSLINIVVTDPLLGGNVPGPDSGDLDGDNELDVEEKWIYSGSYAITQADIDAGQVINQATAEGTAPDTTVVSDLSDDTNEFEDDPTITPLCQNPDIAIVKTGVFVDGNGNQCADPGESIDYTFTVTNEGNVSLSSISVTDLLVAPITFVSGDTDGDTELDVTETWIFTGSYTITQDDIDAGQVTNQATAEGTAPDSTVVSDLSDDTSVLEDDPTVTPLCQSPDLAIVKTGVFIDGNGNQCADPGELIDYTFTVTNEGNVSLTSIIVDDLLLGGTVPGPVSGDVDGDNELDVTETWIYTASYVITQDDIDAGQVTNQATAEGTAPDGTVVDDLSDNDNVLEDDPTVTPLCQSPDIAIVKTGVFIDGNGNQCADPGEMIDYTFTVTNEGNVSLASIIVDDLLLGGTVPGPVSGDFDGDSELDVTETWIYTASYAITQDDIDAGQVTNQATAEGTAPDGTVVDDLSDDDNVLEDDPTVTPLCQSPDIAIVKTGVFVDGNGNQCADPGELIEYTFTVTNEGNVSLASILLTDPLLGGTFAVPNSGDDDGDNELDVTETWIYIRNYTITQADIDAGQVTNQATAEGTAPDGTVVTDLSDDNSILENDPTVTVLCQNPIIALIKTGTPTDENGNGCIDLGETIVYDFVVTNLGNVDLTGVTVVDPMVTVVGGPISLAAGASDTETFSAVYTVVQADVDAGQVSNQATASGTAPDGSVVTDLSDNNSNFEDDPTVTVLCQDPSMSVEKSGVFNDENADGSAQAGETISYVFTVTNTGNVTLYDIVLMDDLPGIVLEGGPIAVLEPGEIDDSTFTASYTVTEADILAGEVINQAIGTGVTATGQVVEDTSDDPQDLTNIDPNGDGEPDDPTRTILPIVNPEVPFEIFNGITPDGDGLNDFMKIVGIEEYPDNNMKIFNRWGVLVWETDGYGGSDGNENVFRGVSNGRATVREEKELPTGTYYYVLTILGEDNPGQSSYSGYLYINR</sequence>
<dbReference type="NCBIfam" id="TIGR01451">
    <property type="entry name" value="B_ant_repeat"/>
    <property type="match status" value="24"/>
</dbReference>
<dbReference type="InterPro" id="IPR002035">
    <property type="entry name" value="VWF_A"/>
</dbReference>
<feature type="region of interest" description="Disordered" evidence="1">
    <location>
        <begin position="1156"/>
        <end position="1176"/>
    </location>
</feature>
<feature type="region of interest" description="Disordered" evidence="1">
    <location>
        <begin position="3844"/>
        <end position="3868"/>
    </location>
</feature>
<evidence type="ECO:0000313" key="4">
    <source>
        <dbReference type="Proteomes" id="UP000515514"/>
    </source>
</evidence>
<feature type="region of interest" description="Disordered" evidence="1">
    <location>
        <begin position="2297"/>
        <end position="2321"/>
    </location>
</feature>
<dbReference type="PROSITE" id="PS50234">
    <property type="entry name" value="VWFA"/>
    <property type="match status" value="1"/>
</dbReference>
<dbReference type="CDD" id="cd00198">
    <property type="entry name" value="vWFA"/>
    <property type="match status" value="1"/>
</dbReference>
<dbReference type="InterPro" id="IPR055354">
    <property type="entry name" value="DUF7507"/>
</dbReference>
<dbReference type="RefSeq" id="WP_186987879.1">
    <property type="nucleotide sequence ID" value="NZ_CP052909.1"/>
</dbReference>